<protein>
    <submittedName>
        <fullName evidence="5">IclR family transcriptional regulator</fullName>
    </submittedName>
</protein>
<proteinExistence type="predicted"/>
<evidence type="ECO:0000256" key="1">
    <source>
        <dbReference type="ARBA" id="ARBA00023015"/>
    </source>
</evidence>
<dbReference type="Proteomes" id="UP000252884">
    <property type="component" value="Unassembled WGS sequence"/>
</dbReference>
<dbReference type="AlphaFoldDB" id="A0A368Y9E4"/>
<dbReference type="Pfam" id="PF01614">
    <property type="entry name" value="IclR_C"/>
    <property type="match status" value="1"/>
</dbReference>
<dbReference type="PANTHER" id="PTHR30136">
    <property type="entry name" value="HELIX-TURN-HELIX TRANSCRIPTIONAL REGULATOR, ICLR FAMILY"/>
    <property type="match status" value="1"/>
</dbReference>
<evidence type="ECO:0000256" key="2">
    <source>
        <dbReference type="ARBA" id="ARBA00023125"/>
    </source>
</evidence>
<dbReference type="OrthoDB" id="8858707at2"/>
<organism evidence="5 6">
    <name type="scientific">Pseudorhodoferax soli</name>
    <dbReference type="NCBI Taxonomy" id="545864"/>
    <lineage>
        <taxon>Bacteria</taxon>
        <taxon>Pseudomonadati</taxon>
        <taxon>Pseudomonadota</taxon>
        <taxon>Betaproteobacteria</taxon>
        <taxon>Burkholderiales</taxon>
        <taxon>Comamonadaceae</taxon>
    </lineage>
</organism>
<dbReference type="SUPFAM" id="SSF55781">
    <property type="entry name" value="GAF domain-like"/>
    <property type="match status" value="1"/>
</dbReference>
<dbReference type="Gene3D" id="1.10.10.10">
    <property type="entry name" value="Winged helix-like DNA-binding domain superfamily/Winged helix DNA-binding domain"/>
    <property type="match status" value="1"/>
</dbReference>
<dbReference type="PROSITE" id="PS51078">
    <property type="entry name" value="ICLR_ED"/>
    <property type="match status" value="1"/>
</dbReference>
<sequence length="249" mass="27240">MAEGRGAVDRVIDIFEVFRQGQRPLSLTELAAAARMPKSSCHAIVGTLIARGYLYTLEHPRALYPTQRLLDVAHDIVAGDPFLEHVLPRLEELRDASTETVILGKRQGGRVVYLQVLEGLHPIRYSANPGDLKPLHSSAIGKALLGAQKEAALRRWAADQSLHRVTAATICDPDRLVADVLQSRQAGFFQTRGENVEDVWAVAAFFTAGRETLAIGLAGPKHRMQDSVLSCAQQLVTTCSLVARQFKNA</sequence>
<dbReference type="Pfam" id="PF09339">
    <property type="entry name" value="HTH_IclR"/>
    <property type="match status" value="1"/>
</dbReference>
<dbReference type="InterPro" id="IPR005471">
    <property type="entry name" value="Tscrpt_reg_IclR_N"/>
</dbReference>
<evidence type="ECO:0000256" key="3">
    <source>
        <dbReference type="ARBA" id="ARBA00023163"/>
    </source>
</evidence>
<dbReference type="InterPro" id="IPR029016">
    <property type="entry name" value="GAF-like_dom_sf"/>
</dbReference>
<dbReference type="EMBL" id="QPJK01000001">
    <property type="protein sequence ID" value="RCW76725.1"/>
    <property type="molecule type" value="Genomic_DNA"/>
</dbReference>
<accession>A0A368Y9E4</accession>
<dbReference type="InterPro" id="IPR036388">
    <property type="entry name" value="WH-like_DNA-bd_sf"/>
</dbReference>
<keyword evidence="2" id="KW-0238">DNA-binding</keyword>
<keyword evidence="6" id="KW-1185">Reference proteome</keyword>
<comment type="caution">
    <text evidence="5">The sequence shown here is derived from an EMBL/GenBank/DDBJ whole genome shotgun (WGS) entry which is preliminary data.</text>
</comment>
<name>A0A368Y9E4_9BURK</name>
<keyword evidence="3" id="KW-0804">Transcription</keyword>
<dbReference type="InterPro" id="IPR050707">
    <property type="entry name" value="HTH_MetabolicPath_Reg"/>
</dbReference>
<evidence type="ECO:0000313" key="6">
    <source>
        <dbReference type="Proteomes" id="UP000252884"/>
    </source>
</evidence>
<dbReference type="RefSeq" id="WP_114466750.1">
    <property type="nucleotide sequence ID" value="NZ_QPJK01000001.1"/>
</dbReference>
<dbReference type="SMART" id="SM00346">
    <property type="entry name" value="HTH_ICLR"/>
    <property type="match status" value="1"/>
</dbReference>
<dbReference type="GO" id="GO:0045892">
    <property type="term" value="P:negative regulation of DNA-templated transcription"/>
    <property type="evidence" value="ECO:0007669"/>
    <property type="project" value="TreeGrafter"/>
</dbReference>
<evidence type="ECO:0000259" key="4">
    <source>
        <dbReference type="PROSITE" id="PS51078"/>
    </source>
</evidence>
<dbReference type="GO" id="GO:0003700">
    <property type="term" value="F:DNA-binding transcription factor activity"/>
    <property type="evidence" value="ECO:0007669"/>
    <property type="project" value="TreeGrafter"/>
</dbReference>
<dbReference type="Gene3D" id="3.30.450.40">
    <property type="match status" value="1"/>
</dbReference>
<dbReference type="PANTHER" id="PTHR30136:SF35">
    <property type="entry name" value="HTH-TYPE TRANSCRIPTIONAL REGULATOR RV1719"/>
    <property type="match status" value="1"/>
</dbReference>
<dbReference type="InterPro" id="IPR014757">
    <property type="entry name" value="Tscrpt_reg_IclR_C"/>
</dbReference>
<evidence type="ECO:0000313" key="5">
    <source>
        <dbReference type="EMBL" id="RCW76725.1"/>
    </source>
</evidence>
<gene>
    <name evidence="5" type="ORF">DES41_1011334</name>
</gene>
<feature type="domain" description="IclR-ED" evidence="4">
    <location>
        <begin position="68"/>
        <end position="249"/>
    </location>
</feature>
<dbReference type="SUPFAM" id="SSF46785">
    <property type="entry name" value="Winged helix' DNA-binding domain"/>
    <property type="match status" value="1"/>
</dbReference>
<keyword evidence="1" id="KW-0805">Transcription regulation</keyword>
<dbReference type="GO" id="GO:0003677">
    <property type="term" value="F:DNA binding"/>
    <property type="evidence" value="ECO:0007669"/>
    <property type="project" value="UniProtKB-KW"/>
</dbReference>
<dbReference type="InterPro" id="IPR036390">
    <property type="entry name" value="WH_DNA-bd_sf"/>
</dbReference>
<reference evidence="5 6" key="1">
    <citation type="submission" date="2018-07" db="EMBL/GenBank/DDBJ databases">
        <title>Genomic Encyclopedia of Type Strains, Phase IV (KMG-IV): sequencing the most valuable type-strain genomes for metagenomic binning, comparative biology and taxonomic classification.</title>
        <authorList>
            <person name="Goeker M."/>
        </authorList>
    </citation>
    <scope>NUCLEOTIDE SEQUENCE [LARGE SCALE GENOMIC DNA]</scope>
    <source>
        <strain evidence="5 6">DSM 21634</strain>
    </source>
</reference>